<evidence type="ECO:0000313" key="2">
    <source>
        <dbReference type="EMBL" id="KAF7341624.1"/>
    </source>
</evidence>
<comment type="caution">
    <text evidence="2">The sequence shown here is derived from an EMBL/GenBank/DDBJ whole genome shotgun (WGS) entry which is preliminary data.</text>
</comment>
<proteinExistence type="predicted"/>
<dbReference type="Proteomes" id="UP000623467">
    <property type="component" value="Unassembled WGS sequence"/>
</dbReference>
<sequence>MNATIDQIMIVASCLGSDSLAIGFVDAVLQVAQGSPDDPDLVPDYPAMEAVRYLRRLKQVNKELFDLHISSLPRDAWFSRVQELCHQELFYELRPLFLPQEVDIRIVIHSLQTHLANKYISFISDFFEARIPATAHINLSVFNRFSSVNLYFWSSVNPEIQSRFFVALLAYTKAITAIQPTSPSDMAAIGKQLWGSDLFWINWREGRAPNVEAIEPSCLQLLKESLELYHRVGTALAGDHDIVLDMTNPKRLLDEVQKESSRLVLHSVGKDAIIPNVEGILPKPVESQSILRDDHSGISGENNIQSTRTE</sequence>
<accession>A0A8H6XJ55</accession>
<organism evidence="2 3">
    <name type="scientific">Mycena sanguinolenta</name>
    <dbReference type="NCBI Taxonomy" id="230812"/>
    <lineage>
        <taxon>Eukaryota</taxon>
        <taxon>Fungi</taxon>
        <taxon>Dikarya</taxon>
        <taxon>Basidiomycota</taxon>
        <taxon>Agaricomycotina</taxon>
        <taxon>Agaricomycetes</taxon>
        <taxon>Agaricomycetidae</taxon>
        <taxon>Agaricales</taxon>
        <taxon>Marasmiineae</taxon>
        <taxon>Mycenaceae</taxon>
        <taxon>Mycena</taxon>
    </lineage>
</organism>
<evidence type="ECO:0000256" key="1">
    <source>
        <dbReference type="SAM" id="MobiDB-lite"/>
    </source>
</evidence>
<gene>
    <name evidence="2" type="ORF">MSAN_02059800</name>
</gene>
<reference evidence="2" key="1">
    <citation type="submission" date="2020-05" db="EMBL/GenBank/DDBJ databases">
        <title>Mycena genomes resolve the evolution of fungal bioluminescence.</title>
        <authorList>
            <person name="Tsai I.J."/>
        </authorList>
    </citation>
    <scope>NUCLEOTIDE SEQUENCE</scope>
    <source>
        <strain evidence="2">160909Yilan</strain>
    </source>
</reference>
<keyword evidence="3" id="KW-1185">Reference proteome</keyword>
<dbReference type="OrthoDB" id="3013675at2759"/>
<name>A0A8H6XJ55_9AGAR</name>
<feature type="region of interest" description="Disordered" evidence="1">
    <location>
        <begin position="291"/>
        <end position="310"/>
    </location>
</feature>
<dbReference type="AlphaFoldDB" id="A0A8H6XJ55"/>
<feature type="compositionally biased region" description="Polar residues" evidence="1">
    <location>
        <begin position="299"/>
        <end position="310"/>
    </location>
</feature>
<evidence type="ECO:0000313" key="3">
    <source>
        <dbReference type="Proteomes" id="UP000623467"/>
    </source>
</evidence>
<protein>
    <submittedName>
        <fullName evidence="2">Uncharacterized protein</fullName>
    </submittedName>
</protein>
<dbReference type="EMBL" id="JACAZH010000027">
    <property type="protein sequence ID" value="KAF7341624.1"/>
    <property type="molecule type" value="Genomic_DNA"/>
</dbReference>